<evidence type="ECO:0000313" key="1">
    <source>
        <dbReference type="EMBL" id="PNI77374.1"/>
    </source>
</evidence>
<protein>
    <submittedName>
        <fullName evidence="1">MRPL2 isoform 8</fullName>
    </submittedName>
</protein>
<proteinExistence type="predicted"/>
<dbReference type="EMBL" id="NBAG03000221">
    <property type="protein sequence ID" value="PNI77374.1"/>
    <property type="molecule type" value="Genomic_DNA"/>
</dbReference>
<reference evidence="1 2" key="1">
    <citation type="submission" date="2017-12" db="EMBL/GenBank/DDBJ databases">
        <title>High-resolution comparative analysis of great ape genomes.</title>
        <authorList>
            <person name="Pollen A."/>
            <person name="Hastie A."/>
            <person name="Hormozdiari F."/>
            <person name="Dougherty M."/>
            <person name="Liu R."/>
            <person name="Chaisson M."/>
            <person name="Hoppe E."/>
            <person name="Hill C."/>
            <person name="Pang A."/>
            <person name="Hillier L."/>
            <person name="Baker C."/>
            <person name="Armstrong J."/>
            <person name="Shendure J."/>
            <person name="Paten B."/>
            <person name="Wilson R."/>
            <person name="Chao H."/>
            <person name="Schneider V."/>
            <person name="Ventura M."/>
            <person name="Kronenberg Z."/>
            <person name="Murali S."/>
            <person name="Gordon D."/>
            <person name="Cantsilieris S."/>
            <person name="Munson K."/>
            <person name="Nelson B."/>
            <person name="Raja A."/>
            <person name="Underwood J."/>
            <person name="Diekhans M."/>
            <person name="Fiddes I."/>
            <person name="Haussler D."/>
            <person name="Eichler E."/>
        </authorList>
    </citation>
    <scope>NUCLEOTIDE SEQUENCE [LARGE SCALE GENOMIC DNA]</scope>
    <source>
        <strain evidence="1">Yerkes chimp pedigree #C0471</strain>
    </source>
</reference>
<dbReference type="Proteomes" id="UP000236370">
    <property type="component" value="Unassembled WGS sequence"/>
</dbReference>
<dbReference type="AlphaFoldDB" id="A0A2J8P025"/>
<evidence type="ECO:0000313" key="2">
    <source>
        <dbReference type="Proteomes" id="UP000236370"/>
    </source>
</evidence>
<name>A0A2J8P025_PANTR</name>
<gene>
    <name evidence="1" type="ORF">CK820_G0007247</name>
</gene>
<sequence length="94" mass="9980">MALCALTRALRSLNLAPPTVAAPAPSLFPAAQVIHLTREEGCFHSGCRRWGLRACEAGVASLVRSHADDEQWPPPTALCLDVAPLPPSSYFCGP</sequence>
<organism evidence="1 2">
    <name type="scientific">Pan troglodytes</name>
    <name type="common">Chimpanzee</name>
    <dbReference type="NCBI Taxonomy" id="9598"/>
    <lineage>
        <taxon>Eukaryota</taxon>
        <taxon>Metazoa</taxon>
        <taxon>Chordata</taxon>
        <taxon>Craniata</taxon>
        <taxon>Vertebrata</taxon>
        <taxon>Euteleostomi</taxon>
        <taxon>Mammalia</taxon>
        <taxon>Eutheria</taxon>
        <taxon>Euarchontoglires</taxon>
        <taxon>Primates</taxon>
        <taxon>Haplorrhini</taxon>
        <taxon>Catarrhini</taxon>
        <taxon>Hominidae</taxon>
        <taxon>Pan</taxon>
    </lineage>
</organism>
<comment type="caution">
    <text evidence="1">The sequence shown here is derived from an EMBL/GenBank/DDBJ whole genome shotgun (WGS) entry which is preliminary data.</text>
</comment>
<accession>A0A2J8P025</accession>